<dbReference type="EMBL" id="JAERRB010000015">
    <property type="protein sequence ID" value="MBL0745220.1"/>
    <property type="molecule type" value="Genomic_DNA"/>
</dbReference>
<dbReference type="RefSeq" id="WP_202015547.1">
    <property type="nucleotide sequence ID" value="NZ_JAERRB010000015.1"/>
</dbReference>
<comment type="caution">
    <text evidence="2">The sequence shown here is derived from an EMBL/GenBank/DDBJ whole genome shotgun (WGS) entry which is preliminary data.</text>
</comment>
<evidence type="ECO:0000313" key="2">
    <source>
        <dbReference type="EMBL" id="MBL0745220.1"/>
    </source>
</evidence>
<reference evidence="2 3" key="1">
    <citation type="submission" date="2021-01" db="EMBL/GenBank/DDBJ databases">
        <title>Chryseolinea sp. Jin1 Genome sequencing and assembly.</title>
        <authorList>
            <person name="Kim I."/>
        </authorList>
    </citation>
    <scope>NUCLEOTIDE SEQUENCE [LARGE SCALE GENOMIC DNA]</scope>
    <source>
        <strain evidence="2 3">Jin1</strain>
    </source>
</reference>
<evidence type="ECO:0000259" key="1">
    <source>
        <dbReference type="Pfam" id="PF20409"/>
    </source>
</evidence>
<dbReference type="InterPro" id="IPR046860">
    <property type="entry name" value="SnoaL_5"/>
</dbReference>
<dbReference type="InterPro" id="IPR032710">
    <property type="entry name" value="NTF2-like_dom_sf"/>
</dbReference>
<dbReference type="SUPFAM" id="SSF54427">
    <property type="entry name" value="NTF2-like"/>
    <property type="match status" value="1"/>
</dbReference>
<dbReference type="Gene3D" id="3.10.450.50">
    <property type="match status" value="1"/>
</dbReference>
<dbReference type="Pfam" id="PF20409">
    <property type="entry name" value="SnoaL_5"/>
    <property type="match status" value="1"/>
</dbReference>
<dbReference type="Proteomes" id="UP000613030">
    <property type="component" value="Unassembled WGS sequence"/>
</dbReference>
<feature type="domain" description="SnoaL-like" evidence="1">
    <location>
        <begin position="9"/>
        <end position="126"/>
    </location>
</feature>
<name>A0ABS1L0V8_9BACT</name>
<gene>
    <name evidence="2" type="ORF">JI741_28580</name>
</gene>
<accession>A0ABS1L0V8</accession>
<organism evidence="2 3">
    <name type="scientific">Chryseolinea lacunae</name>
    <dbReference type="NCBI Taxonomy" id="2801331"/>
    <lineage>
        <taxon>Bacteria</taxon>
        <taxon>Pseudomonadati</taxon>
        <taxon>Bacteroidota</taxon>
        <taxon>Cytophagia</taxon>
        <taxon>Cytophagales</taxon>
        <taxon>Fulvivirgaceae</taxon>
        <taxon>Chryseolinea</taxon>
    </lineage>
</organism>
<evidence type="ECO:0000313" key="3">
    <source>
        <dbReference type="Proteomes" id="UP000613030"/>
    </source>
</evidence>
<proteinExistence type="predicted"/>
<sequence length="126" mass="14302">MTTETKQTLTTQQVADRFNALAQKEMWFEIQDELFADNVRSVEPADSPYFKDAQGKSAVRKKGEDWVARVQEVHKLSTTTPIVGGNHFAVGREVDITVEGHGKVVINQIMLYEVKDGRIVLEQFTY</sequence>
<protein>
    <submittedName>
        <fullName evidence="2">Nuclear transport factor 2 family protein</fullName>
    </submittedName>
</protein>
<keyword evidence="3" id="KW-1185">Reference proteome</keyword>